<dbReference type="Proteomes" id="UP000053766">
    <property type="component" value="Unassembled WGS sequence"/>
</dbReference>
<gene>
    <name evidence="7" type="ORF">DICVIV_05367</name>
</gene>
<keyword evidence="8" id="KW-1185">Reference proteome</keyword>
<dbReference type="Pfam" id="PF07690">
    <property type="entry name" value="MFS_1"/>
    <property type="match status" value="1"/>
</dbReference>
<dbReference type="PANTHER" id="PTHR23507:SF1">
    <property type="entry name" value="FI18259P1-RELATED"/>
    <property type="match status" value="1"/>
</dbReference>
<evidence type="ECO:0000313" key="8">
    <source>
        <dbReference type="Proteomes" id="UP000053766"/>
    </source>
</evidence>
<dbReference type="EMBL" id="KN716265">
    <property type="protein sequence ID" value="KJH48517.1"/>
    <property type="molecule type" value="Genomic_DNA"/>
</dbReference>
<feature type="chain" id="PRO_5002336292" description="Transporter, major facilitator family protein" evidence="6">
    <location>
        <begin position="18"/>
        <end position="488"/>
    </location>
</feature>
<reference evidence="7 8" key="1">
    <citation type="submission" date="2013-11" db="EMBL/GenBank/DDBJ databases">
        <title>Draft genome of the bovine lungworm Dictyocaulus viviparus.</title>
        <authorList>
            <person name="Mitreva M."/>
        </authorList>
    </citation>
    <scope>NUCLEOTIDE SEQUENCE [LARGE SCALE GENOMIC DNA]</scope>
    <source>
        <strain evidence="7 8">HannoverDv2000</strain>
    </source>
</reference>
<evidence type="ECO:0000256" key="5">
    <source>
        <dbReference type="SAM" id="Phobius"/>
    </source>
</evidence>
<feature type="signal peptide" evidence="6">
    <location>
        <begin position="1"/>
        <end position="17"/>
    </location>
</feature>
<evidence type="ECO:0000256" key="3">
    <source>
        <dbReference type="ARBA" id="ARBA00022989"/>
    </source>
</evidence>
<feature type="transmembrane region" description="Helical" evidence="5">
    <location>
        <begin position="373"/>
        <end position="394"/>
    </location>
</feature>
<dbReference type="PANTHER" id="PTHR23507">
    <property type="entry name" value="ZGC:174356"/>
    <property type="match status" value="1"/>
</dbReference>
<organism evidence="7 8">
    <name type="scientific">Dictyocaulus viviparus</name>
    <name type="common">Bovine lungworm</name>
    <dbReference type="NCBI Taxonomy" id="29172"/>
    <lineage>
        <taxon>Eukaryota</taxon>
        <taxon>Metazoa</taxon>
        <taxon>Ecdysozoa</taxon>
        <taxon>Nematoda</taxon>
        <taxon>Chromadorea</taxon>
        <taxon>Rhabditida</taxon>
        <taxon>Rhabditina</taxon>
        <taxon>Rhabditomorpha</taxon>
        <taxon>Strongyloidea</taxon>
        <taxon>Metastrongylidae</taxon>
        <taxon>Dictyocaulus</taxon>
    </lineage>
</organism>
<accession>A0A0D8XXG4</accession>
<feature type="transmembrane region" description="Helical" evidence="5">
    <location>
        <begin position="94"/>
        <end position="122"/>
    </location>
</feature>
<protein>
    <recommendedName>
        <fullName evidence="9">Transporter, major facilitator family protein</fullName>
    </recommendedName>
</protein>
<sequence length="488" mass="54676">MSLLLFLLYVIFPLVTSCRIFRIFIAAMSNACCDVIGMEIPLFIYMMTSFLKYPVFQNLIYEKSCLLRYENSSICSNVTAYHGDKLIQADANHFYLLSSVVLIMPSFFSTLLLGSAYTTFYAEFEYVANFLRLSSVTDLWSVKKPLLIPFFGLIICTSNYIIQTVNMNASIYLLLISDAVFGICGGYIAVLVTTLSYGVKKTSTSRRSIRIAGFEGAIGLGGTVGYALSGTVRELLGYSYTFLLMLILQILGLLYIMIFAKEYGQPQNTDKEFVDGGYVSTLFRKCLMALSHYRQLLTDSRQFLAILRLNFLAFGVELFIFGGLMDIQYSYLRYKLGWGDKQYGWFSGLHFGVSTLAVSVLYPFLYLRGFTDGTLGCVGLVTKIISLIMFAFLSSTPIAYSIIRKMFSLIALLEGATGLLASAVFNTLYPKTLSFFPGLLYIISAVLSIIPLLILWISDRVVKSKGFQRAESNNEINLQHVQSNTKNL</sequence>
<dbReference type="InterPro" id="IPR011701">
    <property type="entry name" value="MFS"/>
</dbReference>
<dbReference type="AlphaFoldDB" id="A0A0D8XXG4"/>
<proteinExistence type="predicted"/>
<feature type="transmembrane region" description="Helical" evidence="5">
    <location>
        <begin position="171"/>
        <end position="197"/>
    </location>
</feature>
<evidence type="ECO:0008006" key="9">
    <source>
        <dbReference type="Google" id="ProtNLM"/>
    </source>
</evidence>
<keyword evidence="4 5" id="KW-0472">Membrane</keyword>
<feature type="transmembrane region" description="Helical" evidence="5">
    <location>
        <begin position="435"/>
        <end position="457"/>
    </location>
</feature>
<dbReference type="GO" id="GO:0022857">
    <property type="term" value="F:transmembrane transporter activity"/>
    <property type="evidence" value="ECO:0007669"/>
    <property type="project" value="InterPro"/>
</dbReference>
<evidence type="ECO:0000256" key="1">
    <source>
        <dbReference type="ARBA" id="ARBA00004141"/>
    </source>
</evidence>
<feature type="transmembrane region" description="Helical" evidence="5">
    <location>
        <begin position="240"/>
        <end position="260"/>
    </location>
</feature>
<reference evidence="8" key="2">
    <citation type="journal article" date="2016" name="Sci. Rep.">
        <title>Dictyocaulus viviparus genome, variome and transcriptome elucidate lungworm biology and support future intervention.</title>
        <authorList>
            <person name="McNulty S.N."/>
            <person name="Strube C."/>
            <person name="Rosa B.A."/>
            <person name="Martin J.C."/>
            <person name="Tyagi R."/>
            <person name="Choi Y.J."/>
            <person name="Wang Q."/>
            <person name="Hallsworth Pepin K."/>
            <person name="Zhang X."/>
            <person name="Ozersky P."/>
            <person name="Wilson R.K."/>
            <person name="Sternberg P.W."/>
            <person name="Gasser R.B."/>
            <person name="Mitreva M."/>
        </authorList>
    </citation>
    <scope>NUCLEOTIDE SEQUENCE [LARGE SCALE GENOMIC DNA]</scope>
    <source>
        <strain evidence="8">HannoverDv2000</strain>
    </source>
</reference>
<evidence type="ECO:0000256" key="6">
    <source>
        <dbReference type="SAM" id="SignalP"/>
    </source>
</evidence>
<name>A0A0D8XXG4_DICVI</name>
<dbReference type="InterPro" id="IPR036259">
    <property type="entry name" value="MFS_trans_sf"/>
</dbReference>
<feature type="transmembrane region" description="Helical" evidence="5">
    <location>
        <begin position="406"/>
        <end position="429"/>
    </location>
</feature>
<feature type="transmembrane region" description="Helical" evidence="5">
    <location>
        <begin position="345"/>
        <end position="367"/>
    </location>
</feature>
<dbReference type="SUPFAM" id="SSF103473">
    <property type="entry name" value="MFS general substrate transporter"/>
    <property type="match status" value="1"/>
</dbReference>
<dbReference type="GO" id="GO:0016020">
    <property type="term" value="C:membrane"/>
    <property type="evidence" value="ECO:0007669"/>
    <property type="project" value="UniProtKB-SubCell"/>
</dbReference>
<evidence type="ECO:0000256" key="4">
    <source>
        <dbReference type="ARBA" id="ARBA00023136"/>
    </source>
</evidence>
<comment type="subcellular location">
    <subcellularLocation>
        <location evidence="1">Membrane</location>
        <topology evidence="1">Multi-pass membrane protein</topology>
    </subcellularLocation>
</comment>
<dbReference type="OrthoDB" id="419734at2759"/>
<feature type="transmembrane region" description="Helical" evidence="5">
    <location>
        <begin position="142"/>
        <end position="162"/>
    </location>
</feature>
<keyword evidence="2 5" id="KW-0812">Transmembrane</keyword>
<evidence type="ECO:0000256" key="2">
    <source>
        <dbReference type="ARBA" id="ARBA00022692"/>
    </source>
</evidence>
<evidence type="ECO:0000313" key="7">
    <source>
        <dbReference type="EMBL" id="KJH48517.1"/>
    </source>
</evidence>
<feature type="transmembrane region" description="Helical" evidence="5">
    <location>
        <begin position="209"/>
        <end position="228"/>
    </location>
</feature>
<dbReference type="Gene3D" id="1.20.1250.20">
    <property type="entry name" value="MFS general substrate transporter like domains"/>
    <property type="match status" value="1"/>
</dbReference>
<keyword evidence="3 5" id="KW-1133">Transmembrane helix</keyword>
<feature type="transmembrane region" description="Helical" evidence="5">
    <location>
        <begin position="303"/>
        <end position="324"/>
    </location>
</feature>
<keyword evidence="6" id="KW-0732">Signal</keyword>